<evidence type="ECO:0000256" key="1">
    <source>
        <dbReference type="SAM" id="Phobius"/>
    </source>
</evidence>
<dbReference type="EMBL" id="JADIKG010000013">
    <property type="protein sequence ID" value="MFK2874826.1"/>
    <property type="molecule type" value="Genomic_DNA"/>
</dbReference>
<dbReference type="PIRSF" id="PIRSF018266">
    <property type="entry name" value="FecR"/>
    <property type="match status" value="1"/>
</dbReference>
<sequence length="332" mass="35453">MRSTDHIADSRTALHKEAQHWLLRLTSGTATASDARAFEHWCGQSGTHLEAFAETRRLWENLGPAAASLRAREQARAVSGTVTALPRMQPRMSRRAFLGAAIAASAALAVVHPPLQLWPSLSDMVADYRTATGEQREIDLGQGIVIQMNTQTAINLRKSQGRLVGVDLLGGEIQVKATAAASAPITVSAGGGQIEVGVQGKCNIRCYGSDVQVTGLDGATTLQYQGHSAVLTTAQQADYGKGRIGQIVPADIESTMAWRRRVLIFDGQSLSQVVEEINRYRPGKVIIANDSLAARKVQARFSLNQLADVAALIHDAYGAKVTSLPGGIVILS</sequence>
<feature type="domain" description="FecR N-terminal" evidence="3">
    <location>
        <begin position="17"/>
        <end position="58"/>
    </location>
</feature>
<evidence type="ECO:0000259" key="2">
    <source>
        <dbReference type="Pfam" id="PF04773"/>
    </source>
</evidence>
<dbReference type="InterPro" id="IPR032623">
    <property type="entry name" value="FecR_N"/>
</dbReference>
<reference evidence="4 5" key="1">
    <citation type="submission" date="2020-10" db="EMBL/GenBank/DDBJ databases">
        <title>Phylogeny of dyella-like bacteria.</title>
        <authorList>
            <person name="Fu J."/>
        </authorList>
    </citation>
    <scope>NUCLEOTIDE SEQUENCE [LARGE SCALE GENOMIC DNA]</scope>
    <source>
        <strain evidence="4 5">DHOB07</strain>
    </source>
</reference>
<protein>
    <submittedName>
        <fullName evidence="4">DUF4880 domain-containing protein</fullName>
    </submittedName>
</protein>
<evidence type="ECO:0000313" key="5">
    <source>
        <dbReference type="Proteomes" id="UP001620405"/>
    </source>
</evidence>
<evidence type="ECO:0000313" key="4">
    <source>
        <dbReference type="EMBL" id="MFK2874826.1"/>
    </source>
</evidence>
<comment type="caution">
    <text evidence="4">The sequence shown here is derived from an EMBL/GenBank/DDBJ whole genome shotgun (WGS) entry which is preliminary data.</text>
</comment>
<feature type="transmembrane region" description="Helical" evidence="1">
    <location>
        <begin position="96"/>
        <end position="115"/>
    </location>
</feature>
<dbReference type="Gene3D" id="2.60.120.1440">
    <property type="match status" value="1"/>
</dbReference>
<keyword evidence="5" id="KW-1185">Reference proteome</keyword>
<keyword evidence="1" id="KW-0812">Transmembrane</keyword>
<keyword evidence="1" id="KW-1133">Transmembrane helix</keyword>
<evidence type="ECO:0000259" key="3">
    <source>
        <dbReference type="Pfam" id="PF16220"/>
    </source>
</evidence>
<gene>
    <name evidence="4" type="ORF">ISP13_14880</name>
</gene>
<dbReference type="Proteomes" id="UP001620405">
    <property type="component" value="Unassembled WGS sequence"/>
</dbReference>
<dbReference type="Gene3D" id="3.55.50.30">
    <property type="match status" value="1"/>
</dbReference>
<name>A0ABW8IXT9_9GAMM</name>
<dbReference type="RefSeq" id="WP_284396421.1">
    <property type="nucleotide sequence ID" value="NZ_BSNQ01000003.1"/>
</dbReference>
<keyword evidence="1" id="KW-0472">Membrane</keyword>
<organism evidence="4 5">
    <name type="scientific">Dyella lipolytica</name>
    <dbReference type="NCBI Taxonomy" id="1867835"/>
    <lineage>
        <taxon>Bacteria</taxon>
        <taxon>Pseudomonadati</taxon>
        <taxon>Pseudomonadota</taxon>
        <taxon>Gammaproteobacteria</taxon>
        <taxon>Lysobacterales</taxon>
        <taxon>Rhodanobacteraceae</taxon>
        <taxon>Dyella</taxon>
    </lineage>
</organism>
<accession>A0ABW8IXT9</accession>
<dbReference type="InterPro" id="IPR012373">
    <property type="entry name" value="Ferrdict_sens_TM"/>
</dbReference>
<dbReference type="PANTHER" id="PTHR30273">
    <property type="entry name" value="PERIPLASMIC SIGNAL SENSOR AND SIGMA FACTOR ACTIVATOR FECR-RELATED"/>
    <property type="match status" value="1"/>
</dbReference>
<dbReference type="Pfam" id="PF04773">
    <property type="entry name" value="FecR"/>
    <property type="match status" value="1"/>
</dbReference>
<proteinExistence type="predicted"/>
<feature type="domain" description="FecR protein" evidence="2">
    <location>
        <begin position="127"/>
        <end position="218"/>
    </location>
</feature>
<dbReference type="PANTHER" id="PTHR30273:SF2">
    <property type="entry name" value="PROTEIN FECR"/>
    <property type="match status" value="1"/>
</dbReference>
<dbReference type="InterPro" id="IPR006860">
    <property type="entry name" value="FecR"/>
</dbReference>
<dbReference type="Pfam" id="PF16220">
    <property type="entry name" value="DUF4880"/>
    <property type="match status" value="1"/>
</dbReference>